<protein>
    <recommendedName>
        <fullName evidence="8">Probable DNA 3'-5' helicase RecG</fullName>
    </recommendedName>
</protein>
<dbReference type="Gene3D" id="2.40.50.140">
    <property type="entry name" value="Nucleic acid-binding proteins"/>
    <property type="match status" value="1"/>
</dbReference>
<feature type="domain" description="Helicase C-terminal" evidence="10">
    <location>
        <begin position="469"/>
        <end position="627"/>
    </location>
</feature>
<reference evidence="11" key="1">
    <citation type="submission" date="2020-10" db="EMBL/GenBank/DDBJ databases">
        <title>Ca. Dormibacterota MAGs.</title>
        <authorList>
            <person name="Montgomery K."/>
        </authorList>
    </citation>
    <scope>NUCLEOTIDE SEQUENCE [LARGE SCALE GENOMIC DNA]</scope>
    <source>
        <strain evidence="11">SC8812_S17_10</strain>
    </source>
</reference>
<evidence type="ECO:0000256" key="2">
    <source>
        <dbReference type="ARBA" id="ARBA00022763"/>
    </source>
</evidence>
<keyword evidence="3" id="KW-0378">Hydrolase</keyword>
<dbReference type="InterPro" id="IPR027417">
    <property type="entry name" value="P-loop_NTPase"/>
</dbReference>
<keyword evidence="1" id="KW-0547">Nucleotide-binding</keyword>
<dbReference type="PANTHER" id="PTHR47964:SF1">
    <property type="entry name" value="ATP-DEPENDENT DNA HELICASE HOMOLOG RECG, CHLOROPLASTIC"/>
    <property type="match status" value="1"/>
</dbReference>
<organism evidence="11 12">
    <name type="scientific">Candidatus Nephthysia bennettiae</name>
    <dbReference type="NCBI Taxonomy" id="3127016"/>
    <lineage>
        <taxon>Bacteria</taxon>
        <taxon>Bacillati</taxon>
        <taxon>Candidatus Dormiibacterota</taxon>
        <taxon>Candidatus Dormibacteria</taxon>
        <taxon>Candidatus Dormibacterales</taxon>
        <taxon>Candidatus Dormibacteraceae</taxon>
        <taxon>Candidatus Nephthysia</taxon>
    </lineage>
</organism>
<dbReference type="SMART" id="SM00490">
    <property type="entry name" value="HELICc"/>
    <property type="match status" value="1"/>
</dbReference>
<evidence type="ECO:0000313" key="12">
    <source>
        <dbReference type="Proteomes" id="UP000612893"/>
    </source>
</evidence>
<dbReference type="SMART" id="SM00487">
    <property type="entry name" value="DEXDc"/>
    <property type="match status" value="1"/>
</dbReference>
<keyword evidence="4 11" id="KW-0347">Helicase</keyword>
<dbReference type="GO" id="GO:0003677">
    <property type="term" value="F:DNA binding"/>
    <property type="evidence" value="ECO:0007669"/>
    <property type="project" value="UniProtKB-KW"/>
</dbReference>
<evidence type="ECO:0000256" key="5">
    <source>
        <dbReference type="ARBA" id="ARBA00022840"/>
    </source>
</evidence>
<keyword evidence="5" id="KW-0067">ATP-binding</keyword>
<dbReference type="GO" id="GO:0003678">
    <property type="term" value="F:DNA helicase activity"/>
    <property type="evidence" value="ECO:0007669"/>
    <property type="project" value="TreeGrafter"/>
</dbReference>
<dbReference type="InterPro" id="IPR033454">
    <property type="entry name" value="RecG_wedge"/>
</dbReference>
<dbReference type="NCBIfam" id="NF008168">
    <property type="entry name" value="PRK10917.2-2"/>
    <property type="match status" value="1"/>
</dbReference>
<keyword evidence="12" id="KW-1185">Reference proteome</keyword>
<evidence type="ECO:0000256" key="4">
    <source>
        <dbReference type="ARBA" id="ARBA00022806"/>
    </source>
</evidence>
<comment type="caution">
    <text evidence="11">The sequence shown here is derived from an EMBL/GenBank/DDBJ whole genome shotgun (WGS) entry which is preliminary data.</text>
</comment>
<name>A0A934K3T5_9BACT</name>
<dbReference type="SUPFAM" id="SSF52540">
    <property type="entry name" value="P-loop containing nucleoside triphosphate hydrolases"/>
    <property type="match status" value="2"/>
</dbReference>
<dbReference type="Pfam" id="PF19833">
    <property type="entry name" value="RecG_dom3_C"/>
    <property type="match status" value="1"/>
</dbReference>
<gene>
    <name evidence="11" type="primary">recG</name>
    <name evidence="11" type="ORF">JF922_24065</name>
</gene>
<dbReference type="PROSITE" id="PS51192">
    <property type="entry name" value="HELICASE_ATP_BIND_1"/>
    <property type="match status" value="1"/>
</dbReference>
<dbReference type="SUPFAM" id="SSF50249">
    <property type="entry name" value="Nucleic acid-binding proteins"/>
    <property type="match status" value="1"/>
</dbReference>
<evidence type="ECO:0000256" key="3">
    <source>
        <dbReference type="ARBA" id="ARBA00022801"/>
    </source>
</evidence>
<dbReference type="PROSITE" id="PS51194">
    <property type="entry name" value="HELICASE_CTER"/>
    <property type="match status" value="1"/>
</dbReference>
<accession>A0A934K3T5</accession>
<dbReference type="EMBL" id="JAEKNR010000234">
    <property type="protein sequence ID" value="MBJ7601136.1"/>
    <property type="molecule type" value="Genomic_DNA"/>
</dbReference>
<dbReference type="Gene3D" id="3.40.50.300">
    <property type="entry name" value="P-loop containing nucleotide triphosphate hydrolases"/>
    <property type="match status" value="2"/>
</dbReference>
<feature type="domain" description="Helicase ATP-binding" evidence="9">
    <location>
        <begin position="285"/>
        <end position="450"/>
    </location>
</feature>
<dbReference type="AlphaFoldDB" id="A0A934K3T5"/>
<dbReference type="Proteomes" id="UP000612893">
    <property type="component" value="Unassembled WGS sequence"/>
</dbReference>
<dbReference type="GO" id="GO:0016787">
    <property type="term" value="F:hydrolase activity"/>
    <property type="evidence" value="ECO:0007669"/>
    <property type="project" value="UniProtKB-KW"/>
</dbReference>
<evidence type="ECO:0000256" key="1">
    <source>
        <dbReference type="ARBA" id="ARBA00022741"/>
    </source>
</evidence>
<dbReference type="InterPro" id="IPR011545">
    <property type="entry name" value="DEAD/DEAH_box_helicase_dom"/>
</dbReference>
<evidence type="ECO:0000259" key="10">
    <source>
        <dbReference type="PROSITE" id="PS51194"/>
    </source>
</evidence>
<dbReference type="InterPro" id="IPR014001">
    <property type="entry name" value="Helicase_ATP-bd"/>
</dbReference>
<dbReference type="InterPro" id="IPR047112">
    <property type="entry name" value="RecG/Mfd"/>
</dbReference>
<evidence type="ECO:0000313" key="11">
    <source>
        <dbReference type="EMBL" id="MBJ7601136.1"/>
    </source>
</evidence>
<dbReference type="Pfam" id="PF00271">
    <property type="entry name" value="Helicase_C"/>
    <property type="match status" value="1"/>
</dbReference>
<dbReference type="PANTHER" id="PTHR47964">
    <property type="entry name" value="ATP-DEPENDENT DNA HELICASE HOMOLOG RECG, CHLOROPLASTIC"/>
    <property type="match status" value="1"/>
</dbReference>
<dbReference type="CDD" id="cd04488">
    <property type="entry name" value="RecG_wedge_OBF"/>
    <property type="match status" value="1"/>
</dbReference>
<evidence type="ECO:0000259" key="9">
    <source>
        <dbReference type="PROSITE" id="PS51192"/>
    </source>
</evidence>
<dbReference type="RefSeq" id="WP_338205232.1">
    <property type="nucleotide sequence ID" value="NZ_JAEKNR010000234.1"/>
</dbReference>
<proteinExistence type="predicted"/>
<dbReference type="InterPro" id="IPR001650">
    <property type="entry name" value="Helicase_C-like"/>
</dbReference>
<keyword evidence="6" id="KW-0238">DNA-binding</keyword>
<dbReference type="Pfam" id="PF17191">
    <property type="entry name" value="RecG_wedge"/>
    <property type="match status" value="1"/>
</dbReference>
<evidence type="ECO:0000256" key="6">
    <source>
        <dbReference type="ARBA" id="ARBA00023125"/>
    </source>
</evidence>
<dbReference type="Pfam" id="PF00270">
    <property type="entry name" value="DEAD"/>
    <property type="match status" value="1"/>
</dbReference>
<evidence type="ECO:0000256" key="7">
    <source>
        <dbReference type="ARBA" id="ARBA00023204"/>
    </source>
</evidence>
<dbReference type="InterPro" id="IPR045562">
    <property type="entry name" value="RecG_dom3_C"/>
</dbReference>
<sequence>MLYGVPPALSLDSPLDSLPRVSAADLRRLQKLGLRNVRDLLLYLPFGWEAYGEPVALVQVTPGSQATVLVEVERVAAKRTPRRRMQLTEAVVRDDSGGRLAVVWFNQPYLARQLHAGDRLALAGLVRPSRFGPGLEMQNPHHEVVGREGGPRRIGGLMPKYHLTEGLTSRRMAGWVEASMPVARQLEDIVPEETRARHHLLPVADAVRSGHRPESEAEWREARRRMAFAELLELQAAFLLARSRIAVERATAVPYRQEVIDRFKAGLGFELTRAQRRATWEVYQDLQEETPMNRLLNGDVGSGKTAVAAAAAAMVHAAGMQTVVMAPTEILARQHLEKFRAYLEASFPGLTVELLVSGLSAPERRRVRTAAASGHCAVLVGTHALIEDEVELASLGLAVVDEQHRFGTRQRELLRGKSASARPHFLAMTATPIPRSLALALYGEMALSTLDELPPGRTPVATAVVNPDQREQAYELVRREVQAGRQAFVICPLIEESESSEARAATAEFERLRTKIFPDLRLALVHGRLKDKDEVMRRFKARESDVLVATAVVEVGVDVPNATVMLIEGAERFGLAQLHQFRGRVGRGSAQSTCLLLAEEPSSKSMERLNLLAHEHNGFRLATEDMRLRGAGELMGARQHGMSDLAMEGLGRPELLSEVRQEAERVLESADAELLREAARRRLEQTAIS</sequence>
<keyword evidence="2" id="KW-0227">DNA damage</keyword>
<evidence type="ECO:0000256" key="8">
    <source>
        <dbReference type="ARBA" id="ARBA00049819"/>
    </source>
</evidence>
<keyword evidence="7" id="KW-0234">DNA repair</keyword>
<dbReference type="GO" id="GO:0005524">
    <property type="term" value="F:ATP binding"/>
    <property type="evidence" value="ECO:0007669"/>
    <property type="project" value="UniProtKB-KW"/>
</dbReference>
<dbReference type="InterPro" id="IPR012340">
    <property type="entry name" value="NA-bd_OB-fold"/>
</dbReference>
<dbReference type="GO" id="GO:0006281">
    <property type="term" value="P:DNA repair"/>
    <property type="evidence" value="ECO:0007669"/>
    <property type="project" value="UniProtKB-KW"/>
</dbReference>